<name>A0A1W1VB81_9BACT</name>
<comment type="similarity">
    <text evidence="3">Belongs to the cyclophilin-type PPIase family.</text>
</comment>
<feature type="domain" description="PPIase cyclophilin-type" evidence="4">
    <location>
        <begin position="76"/>
        <end position="254"/>
    </location>
</feature>
<evidence type="ECO:0000256" key="3">
    <source>
        <dbReference type="RuleBase" id="RU363019"/>
    </source>
</evidence>
<evidence type="ECO:0000256" key="1">
    <source>
        <dbReference type="ARBA" id="ARBA00023110"/>
    </source>
</evidence>
<dbReference type="PROSITE" id="PS50072">
    <property type="entry name" value="CSA_PPIASE_2"/>
    <property type="match status" value="1"/>
</dbReference>
<accession>A0A1W1VB81</accession>
<keyword evidence="2 3" id="KW-0413">Isomerase</keyword>
<evidence type="ECO:0000313" key="6">
    <source>
        <dbReference type="Proteomes" id="UP000192266"/>
    </source>
</evidence>
<dbReference type="InterPro" id="IPR002130">
    <property type="entry name" value="Cyclophilin-type_PPIase_dom"/>
</dbReference>
<dbReference type="EMBL" id="FWWW01000055">
    <property type="protein sequence ID" value="SMB90727.1"/>
    <property type="molecule type" value="Genomic_DNA"/>
</dbReference>
<dbReference type="Proteomes" id="UP000192266">
    <property type="component" value="Unassembled WGS sequence"/>
</dbReference>
<dbReference type="RefSeq" id="WP_159451978.1">
    <property type="nucleotide sequence ID" value="NZ_FWWW01000055.1"/>
</dbReference>
<dbReference type="AlphaFoldDB" id="A0A1W1VB81"/>
<dbReference type="STRING" id="645990.SAMN00120144_0568"/>
<gene>
    <name evidence="5" type="ORF">SAMN00120144_0568</name>
</gene>
<organism evidence="5 6">
    <name type="scientific">Hymenobacter roseosalivarius DSM 11622</name>
    <dbReference type="NCBI Taxonomy" id="645990"/>
    <lineage>
        <taxon>Bacteria</taxon>
        <taxon>Pseudomonadati</taxon>
        <taxon>Bacteroidota</taxon>
        <taxon>Cytophagia</taxon>
        <taxon>Cytophagales</taxon>
        <taxon>Hymenobacteraceae</taxon>
        <taxon>Hymenobacter</taxon>
    </lineage>
</organism>
<keyword evidence="6" id="KW-1185">Reference proteome</keyword>
<reference evidence="5 6" key="1">
    <citation type="submission" date="2017-04" db="EMBL/GenBank/DDBJ databases">
        <authorList>
            <person name="Afonso C.L."/>
            <person name="Miller P.J."/>
            <person name="Scott M.A."/>
            <person name="Spackman E."/>
            <person name="Goraichik I."/>
            <person name="Dimitrov K.M."/>
            <person name="Suarez D.L."/>
            <person name="Swayne D.E."/>
        </authorList>
    </citation>
    <scope>NUCLEOTIDE SEQUENCE [LARGE SCALE GENOMIC DNA]</scope>
    <source>
        <strain evidence="5 6">DSM 11622</strain>
    </source>
</reference>
<keyword evidence="1 3" id="KW-0697">Rotamase</keyword>
<proteinExistence type="inferred from homology"/>
<evidence type="ECO:0000259" key="4">
    <source>
        <dbReference type="PROSITE" id="PS50072"/>
    </source>
</evidence>
<dbReference type="SUPFAM" id="SSF50891">
    <property type="entry name" value="Cyclophilin-like"/>
    <property type="match status" value="1"/>
</dbReference>
<evidence type="ECO:0000313" key="5">
    <source>
        <dbReference type="EMBL" id="SMB90727.1"/>
    </source>
</evidence>
<dbReference type="InterPro" id="IPR044666">
    <property type="entry name" value="Cyclophilin_A-like"/>
</dbReference>
<dbReference type="PRINTS" id="PR00153">
    <property type="entry name" value="CSAPPISMRASE"/>
</dbReference>
<dbReference type="Gene3D" id="2.40.100.10">
    <property type="entry name" value="Cyclophilin-like"/>
    <property type="match status" value="1"/>
</dbReference>
<dbReference type="PANTHER" id="PTHR45625">
    <property type="entry name" value="PEPTIDYL-PROLYL CIS-TRANS ISOMERASE-RELATED"/>
    <property type="match status" value="1"/>
</dbReference>
<keyword evidence="3" id="KW-0732">Signal</keyword>
<dbReference type="Pfam" id="PF00160">
    <property type="entry name" value="Pro_isomerase"/>
    <property type="match status" value="1"/>
</dbReference>
<feature type="signal peptide" evidence="3">
    <location>
        <begin position="1"/>
        <end position="18"/>
    </location>
</feature>
<dbReference type="OrthoDB" id="9807797at2"/>
<dbReference type="PROSITE" id="PS51257">
    <property type="entry name" value="PROKAR_LIPOPROTEIN"/>
    <property type="match status" value="1"/>
</dbReference>
<evidence type="ECO:0000256" key="2">
    <source>
        <dbReference type="ARBA" id="ARBA00023235"/>
    </source>
</evidence>
<sequence length="261" mass="29145">MRFSFTTPQICPPANRFAALFCWLTIGLLTACGQAEKKPPTEPEAPAALTTPGPDLTALADSNVAALLTPYLQQYPADEVIIRTRHGNMRVRLYDDTPIHKANFLLLARRGVFDETVFNRVVKGFAIQGGRGENRTVRIARYRLPPEFRPQRFHKRGALGMARYDDDQNPDRRSSSTDFYFVQGEKLTPDQSRQMAGRPLTPEQVRAYASVGGVPALDGKYTVFGEVIEGLEVIDKIAAEPVDPYKWPLKDVPIKAEVAEK</sequence>
<comment type="catalytic activity">
    <reaction evidence="3">
        <text>[protein]-peptidylproline (omega=180) = [protein]-peptidylproline (omega=0)</text>
        <dbReference type="Rhea" id="RHEA:16237"/>
        <dbReference type="Rhea" id="RHEA-COMP:10747"/>
        <dbReference type="Rhea" id="RHEA-COMP:10748"/>
        <dbReference type="ChEBI" id="CHEBI:83833"/>
        <dbReference type="ChEBI" id="CHEBI:83834"/>
        <dbReference type="EC" id="5.2.1.8"/>
    </reaction>
</comment>
<protein>
    <recommendedName>
        <fullName evidence="3">Peptidyl-prolyl cis-trans isomerase</fullName>
        <shortName evidence="3">PPIase</shortName>
        <ecNumber evidence="3">5.2.1.8</ecNumber>
    </recommendedName>
</protein>
<dbReference type="InterPro" id="IPR029000">
    <property type="entry name" value="Cyclophilin-like_dom_sf"/>
</dbReference>
<feature type="chain" id="PRO_5011820195" description="Peptidyl-prolyl cis-trans isomerase" evidence="3">
    <location>
        <begin position="19"/>
        <end position="261"/>
    </location>
</feature>
<dbReference type="GO" id="GO:0003755">
    <property type="term" value="F:peptidyl-prolyl cis-trans isomerase activity"/>
    <property type="evidence" value="ECO:0007669"/>
    <property type="project" value="UniProtKB-UniRule"/>
</dbReference>
<dbReference type="EC" id="5.2.1.8" evidence="3"/>
<comment type="function">
    <text evidence="3">PPIases accelerate the folding of proteins. It catalyzes the cis-trans isomerization of proline imidic peptide bonds in oligopeptides.</text>
</comment>
<dbReference type="PANTHER" id="PTHR45625:SF4">
    <property type="entry name" value="PEPTIDYLPROLYL ISOMERASE DOMAIN AND WD REPEAT-CONTAINING PROTEIN 1"/>
    <property type="match status" value="1"/>
</dbReference>